<dbReference type="RefSeq" id="WP_095616792.1">
    <property type="nucleotide sequence ID" value="NZ_NSKD01000002.1"/>
</dbReference>
<comment type="caution">
    <text evidence="1">The sequence shown here is derived from an EMBL/GenBank/DDBJ whole genome shotgun (WGS) entry which is preliminary data.</text>
</comment>
<accession>A0A2A2F6J4</accession>
<keyword evidence="2" id="KW-1185">Reference proteome</keyword>
<protein>
    <submittedName>
        <fullName evidence="1">Uncharacterized protein</fullName>
    </submittedName>
</protein>
<proteinExistence type="predicted"/>
<dbReference type="Proteomes" id="UP000218896">
    <property type="component" value="Unassembled WGS sequence"/>
</dbReference>
<dbReference type="EMBL" id="NSKD01000002">
    <property type="protein sequence ID" value="PAU81066.1"/>
    <property type="molecule type" value="Genomic_DNA"/>
</dbReference>
<organism evidence="1 2">
    <name type="scientific">Halovibrio salipaludis</name>
    <dbReference type="NCBI Taxonomy" id="2032626"/>
    <lineage>
        <taxon>Bacteria</taxon>
        <taxon>Pseudomonadati</taxon>
        <taxon>Pseudomonadota</taxon>
        <taxon>Gammaproteobacteria</taxon>
        <taxon>Oceanospirillales</taxon>
        <taxon>Halomonadaceae</taxon>
        <taxon>Halovibrio</taxon>
    </lineage>
</organism>
<evidence type="ECO:0000313" key="2">
    <source>
        <dbReference type="Proteomes" id="UP000218896"/>
    </source>
</evidence>
<evidence type="ECO:0000313" key="1">
    <source>
        <dbReference type="EMBL" id="PAU81066.1"/>
    </source>
</evidence>
<dbReference type="AlphaFoldDB" id="A0A2A2F6J4"/>
<sequence length="82" mass="9605">MKQINETDIKRAAPEGTAETLEQLLAQLHEAMQTDAEQTRNRWAEVIEELAHVRKASPFYRWATEKLNRRVIESIWTLEGKQ</sequence>
<name>A0A2A2F6J4_9GAMM</name>
<gene>
    <name evidence="1" type="ORF">CK501_05750</name>
</gene>
<reference evidence="1 2" key="1">
    <citation type="submission" date="2017-08" db="EMBL/GenBank/DDBJ databases">
        <title>Halovibrio sewagensis sp. nov., isolated from wastewater of high salinity.</title>
        <authorList>
            <person name="Dong X."/>
            <person name="Zhang G."/>
        </authorList>
    </citation>
    <scope>NUCLEOTIDE SEQUENCE [LARGE SCALE GENOMIC DNA]</scope>
    <source>
        <strain evidence="1 2">YL5-2</strain>
    </source>
</reference>